<feature type="coiled-coil region" evidence="1">
    <location>
        <begin position="44"/>
        <end position="78"/>
    </location>
</feature>
<dbReference type="RefSeq" id="WP_348026818.1">
    <property type="nucleotide sequence ID" value="NZ_CP129113.1"/>
</dbReference>
<dbReference type="PANTHER" id="PTHR40278">
    <property type="entry name" value="DNA UTILIZATION PROTEIN HOFN"/>
    <property type="match status" value="1"/>
</dbReference>
<feature type="transmembrane region" description="Helical" evidence="2">
    <location>
        <begin position="21"/>
        <end position="45"/>
    </location>
</feature>
<keyword evidence="1" id="KW-0175">Coiled coil</keyword>
<dbReference type="PANTHER" id="PTHR40278:SF1">
    <property type="entry name" value="DNA UTILIZATION PROTEIN HOFN"/>
    <property type="match status" value="1"/>
</dbReference>
<evidence type="ECO:0000256" key="2">
    <source>
        <dbReference type="SAM" id="Phobius"/>
    </source>
</evidence>
<keyword evidence="2" id="KW-0812">Transmembrane</keyword>
<evidence type="ECO:0000313" key="4">
    <source>
        <dbReference type="Proteomes" id="UP001180087"/>
    </source>
</evidence>
<organism evidence="3 4">
    <name type="scientific">Aciduricibacillus chroicocephali</name>
    <dbReference type="NCBI Taxonomy" id="3054939"/>
    <lineage>
        <taxon>Bacteria</taxon>
        <taxon>Bacillati</taxon>
        <taxon>Bacillota</taxon>
        <taxon>Bacilli</taxon>
        <taxon>Bacillales</taxon>
        <taxon>Bacillaceae</taxon>
        <taxon>Aciduricibacillus</taxon>
    </lineage>
</organism>
<accession>A0ABY9KTT8</accession>
<reference evidence="3" key="1">
    <citation type="submission" date="2023-06" db="EMBL/GenBank/DDBJ databases">
        <title>A Treasure from Seagulls: Isolation and Description of Aciduricobacillus qingdaonensis gen. nov., sp. nov., a Rare Obligately Uric Acid-utilizing Member in the Family Bacillaceae.</title>
        <authorList>
            <person name="Liu W."/>
            <person name="Wang B."/>
        </authorList>
    </citation>
    <scope>NUCLEOTIDE SEQUENCE</scope>
    <source>
        <strain evidence="3">44XB</strain>
    </source>
</reference>
<gene>
    <name evidence="3" type="ORF">QR721_10765</name>
</gene>
<proteinExistence type="predicted"/>
<evidence type="ECO:0008006" key="5">
    <source>
        <dbReference type="Google" id="ProtNLM"/>
    </source>
</evidence>
<name>A0ABY9KTT8_9BACI</name>
<dbReference type="InterPro" id="IPR052534">
    <property type="entry name" value="Extracell_DNA_Util/SecSys_Comp"/>
</dbReference>
<evidence type="ECO:0000256" key="1">
    <source>
        <dbReference type="SAM" id="Coils"/>
    </source>
</evidence>
<protein>
    <recommendedName>
        <fullName evidence="5">Fimbrial assembly protein</fullName>
    </recommendedName>
</protein>
<keyword evidence="2" id="KW-0472">Membrane</keyword>
<dbReference type="Proteomes" id="UP001180087">
    <property type="component" value="Chromosome"/>
</dbReference>
<sequence length="214" mass="24723">MHERMPEINLLPFKERRRSSMLYRIFLISLILILLLSAIMIFFYFKTKNDLEAANAQKAELENERLALQTSLNKVRDKQRDPFVSAARFVDERRLPASTLLNGLVGALPEHSYLSEFDYDLGKVKVVNEFETMKKASDYMATLEKLDYIKKARVENVESFSLKNEDGADEEEASTVSRYSVLPRYKVTYSFVIDEAKLDQANEKEKGMEDAANE</sequence>
<keyword evidence="4" id="KW-1185">Reference proteome</keyword>
<keyword evidence="2" id="KW-1133">Transmembrane helix</keyword>
<evidence type="ECO:0000313" key="3">
    <source>
        <dbReference type="EMBL" id="WLV24115.1"/>
    </source>
</evidence>
<dbReference type="EMBL" id="CP129113">
    <property type="protein sequence ID" value="WLV24115.1"/>
    <property type="molecule type" value="Genomic_DNA"/>
</dbReference>